<evidence type="ECO:0000313" key="2">
    <source>
        <dbReference type="EMBL" id="KAF2094724.1"/>
    </source>
</evidence>
<feature type="compositionally biased region" description="Polar residues" evidence="1">
    <location>
        <begin position="114"/>
        <end position="123"/>
    </location>
</feature>
<accession>A0A9P4I6D9</accession>
<evidence type="ECO:0000313" key="3">
    <source>
        <dbReference type="Proteomes" id="UP000799772"/>
    </source>
</evidence>
<feature type="region of interest" description="Disordered" evidence="1">
    <location>
        <begin position="79"/>
        <end position="102"/>
    </location>
</feature>
<evidence type="ECO:0000256" key="1">
    <source>
        <dbReference type="SAM" id="MobiDB-lite"/>
    </source>
</evidence>
<keyword evidence="3" id="KW-1185">Reference proteome</keyword>
<dbReference type="Proteomes" id="UP000799772">
    <property type="component" value="Unassembled WGS sequence"/>
</dbReference>
<protein>
    <submittedName>
        <fullName evidence="2">Uncharacterized protein</fullName>
    </submittedName>
</protein>
<proteinExistence type="predicted"/>
<dbReference type="EMBL" id="ML978133">
    <property type="protein sequence ID" value="KAF2094724.1"/>
    <property type="molecule type" value="Genomic_DNA"/>
</dbReference>
<dbReference type="AlphaFoldDB" id="A0A9P4I6D9"/>
<name>A0A9P4I6D9_9PEZI</name>
<reference evidence="2" key="1">
    <citation type="journal article" date="2020" name="Stud. Mycol.">
        <title>101 Dothideomycetes genomes: a test case for predicting lifestyles and emergence of pathogens.</title>
        <authorList>
            <person name="Haridas S."/>
            <person name="Albert R."/>
            <person name="Binder M."/>
            <person name="Bloem J."/>
            <person name="Labutti K."/>
            <person name="Salamov A."/>
            <person name="Andreopoulos B."/>
            <person name="Baker S."/>
            <person name="Barry K."/>
            <person name="Bills G."/>
            <person name="Bluhm B."/>
            <person name="Cannon C."/>
            <person name="Castanera R."/>
            <person name="Culley D."/>
            <person name="Daum C."/>
            <person name="Ezra D."/>
            <person name="Gonzalez J."/>
            <person name="Henrissat B."/>
            <person name="Kuo A."/>
            <person name="Liang C."/>
            <person name="Lipzen A."/>
            <person name="Lutzoni F."/>
            <person name="Magnuson J."/>
            <person name="Mondo S."/>
            <person name="Nolan M."/>
            <person name="Ohm R."/>
            <person name="Pangilinan J."/>
            <person name="Park H.-J."/>
            <person name="Ramirez L."/>
            <person name="Alfaro M."/>
            <person name="Sun H."/>
            <person name="Tritt A."/>
            <person name="Yoshinaga Y."/>
            <person name="Zwiers L.-H."/>
            <person name="Turgeon B."/>
            <person name="Goodwin S."/>
            <person name="Spatafora J."/>
            <person name="Crous P."/>
            <person name="Grigoriev I."/>
        </authorList>
    </citation>
    <scope>NUCLEOTIDE SEQUENCE</scope>
    <source>
        <strain evidence="2">CBS 133067</strain>
    </source>
</reference>
<feature type="region of interest" description="Disordered" evidence="1">
    <location>
        <begin position="114"/>
        <end position="135"/>
    </location>
</feature>
<comment type="caution">
    <text evidence="2">The sequence shown here is derived from an EMBL/GenBank/DDBJ whole genome shotgun (WGS) entry which is preliminary data.</text>
</comment>
<gene>
    <name evidence="2" type="ORF">NA57DRAFT_60142</name>
</gene>
<organism evidence="2 3">
    <name type="scientific">Rhizodiscina lignyota</name>
    <dbReference type="NCBI Taxonomy" id="1504668"/>
    <lineage>
        <taxon>Eukaryota</taxon>
        <taxon>Fungi</taxon>
        <taxon>Dikarya</taxon>
        <taxon>Ascomycota</taxon>
        <taxon>Pezizomycotina</taxon>
        <taxon>Dothideomycetes</taxon>
        <taxon>Pleosporomycetidae</taxon>
        <taxon>Aulographales</taxon>
        <taxon>Rhizodiscinaceae</taxon>
        <taxon>Rhizodiscina</taxon>
    </lineage>
</organism>
<sequence length="250" mass="27652">MSLLSICSIDEIMKPSNTPTEFAGPSKSTLGGYDLVLERKAAFGRRNATPSAPPLHLKLEQLLIQKSYASLSRCTPRGKGRIQPSCDPSPTHALHSARDCDEPHHEVLASKMQPQFGSGSNVQMAKHEKRSVPEGAELLPPGPHGKSGRFHSLGILATVPQKDFPHLFSASPRIHFRNWTWDFIPSYFNPAFPIASWSQKQRISGLIHLLVWSTLLPLHEEAKFYSLAPGRSPCGRHTGSMLSAFNKKIF</sequence>